<feature type="binding site" evidence="8">
    <location>
        <begin position="110"/>
        <end position="111"/>
    </location>
    <ligand>
        <name>NAD(+)</name>
        <dbReference type="ChEBI" id="CHEBI:57540"/>
    </ligand>
</feature>
<sequence>MKFKIINKPSEAVLKIAESVRKIGIEKGFDYTDNDADFVIAIGGDGTLLRAIREGKPIVGVKAGRRGFLMDVPKERIEEVFDRIRSGDFKEEKYILLEGEFNGKKVKAFNEIGVMFDRPEAIQVQAKFGRNEISIEGDGILVSTPQGSSGWSMSITRNLVSKNLEALEIVFVNPIYQPLRSLVIELSPITLKMLNKGYIQTARVVADGEIFSLMKSCEEMTVKPAEEKAILMRFFELDTIRESLWTR</sequence>
<evidence type="ECO:0000256" key="2">
    <source>
        <dbReference type="ARBA" id="ARBA00022679"/>
    </source>
</evidence>
<evidence type="ECO:0000256" key="7">
    <source>
        <dbReference type="ARBA" id="ARBA00023027"/>
    </source>
</evidence>
<dbReference type="InterPro" id="IPR017438">
    <property type="entry name" value="ATP-NAD_kinase_N"/>
</dbReference>
<dbReference type="InterPro" id="IPR016064">
    <property type="entry name" value="NAD/diacylglycerol_kinase_sf"/>
</dbReference>
<dbReference type="EC" id="2.7.1.23" evidence="8"/>
<keyword evidence="5 8" id="KW-0067">ATP-binding</keyword>
<feature type="active site" description="Proton acceptor" evidence="8">
    <location>
        <position position="45"/>
    </location>
</feature>
<dbReference type="InterPro" id="IPR017437">
    <property type="entry name" value="ATP-NAD_kinase_PpnK-typ_C"/>
</dbReference>
<dbReference type="Gene3D" id="2.60.200.30">
    <property type="entry name" value="Probable inorganic polyphosphate/atp-NAD kinase, domain 2"/>
    <property type="match status" value="1"/>
</dbReference>
<feature type="binding site" evidence="8">
    <location>
        <position position="138"/>
    </location>
    <ligand>
        <name>NAD(+)</name>
        <dbReference type="ChEBI" id="CHEBI:57540"/>
    </ligand>
</feature>
<dbReference type="SUPFAM" id="SSF111331">
    <property type="entry name" value="NAD kinase/diacylglycerol kinase-like"/>
    <property type="match status" value="1"/>
</dbReference>
<evidence type="ECO:0000256" key="5">
    <source>
        <dbReference type="ARBA" id="ARBA00022840"/>
    </source>
</evidence>
<dbReference type="RefSeq" id="WP_156016947.1">
    <property type="nucleotide sequence ID" value="NZ_WGGD01000005.1"/>
</dbReference>
<dbReference type="GO" id="GO:0005737">
    <property type="term" value="C:cytoplasm"/>
    <property type="evidence" value="ECO:0007669"/>
    <property type="project" value="UniProtKB-SubCell"/>
</dbReference>
<evidence type="ECO:0000256" key="6">
    <source>
        <dbReference type="ARBA" id="ARBA00022857"/>
    </source>
</evidence>
<keyword evidence="4 8" id="KW-0418">Kinase</keyword>
<dbReference type="PANTHER" id="PTHR20275:SF43">
    <property type="entry name" value="BIFUNCTIONAL NADP PHOSPHATASE_NAD KINASE"/>
    <property type="match status" value="1"/>
</dbReference>
<evidence type="ECO:0000313" key="10">
    <source>
        <dbReference type="Proteomes" id="UP000470772"/>
    </source>
</evidence>
<dbReference type="Proteomes" id="UP000470772">
    <property type="component" value="Unassembled WGS sequence"/>
</dbReference>
<evidence type="ECO:0000256" key="4">
    <source>
        <dbReference type="ARBA" id="ARBA00022777"/>
    </source>
</evidence>
<dbReference type="GO" id="GO:0003951">
    <property type="term" value="F:NAD+ kinase activity"/>
    <property type="evidence" value="ECO:0007669"/>
    <property type="project" value="UniProtKB-UniRule"/>
</dbReference>
<keyword evidence="6 8" id="KW-0521">NADP</keyword>
<comment type="subcellular location">
    <subcellularLocation>
        <location evidence="8">Cytoplasm</location>
    </subcellularLocation>
</comment>
<evidence type="ECO:0000313" key="9">
    <source>
        <dbReference type="EMBL" id="MUN29363.1"/>
    </source>
</evidence>
<comment type="function">
    <text evidence="8">Involved in the regulation of the intracellular balance of NAD and NADP, and is a key enzyme in the biosynthesis of NADP. Catalyzes specifically the phosphorylation on 2'-hydroxyl of the adenosine moiety of NAD to yield NADP.</text>
</comment>
<dbReference type="AlphaFoldDB" id="A0A6A9QU72"/>
<keyword evidence="2 8" id="KW-0808">Transferase</keyword>
<dbReference type="GO" id="GO:0006741">
    <property type="term" value="P:NADP+ biosynthetic process"/>
    <property type="evidence" value="ECO:0007669"/>
    <property type="project" value="UniProtKB-UniRule"/>
</dbReference>
<comment type="caution">
    <text evidence="8">Lacks conserved residue(s) required for the propagation of feature annotation.</text>
</comment>
<name>A0A6A9QU72_SULME</name>
<keyword evidence="7 8" id="KW-0520">NAD</keyword>
<organism evidence="9 10">
    <name type="scientific">Sulfuracidifex metallicus DSM 6482 = JCM 9184</name>
    <dbReference type="NCBI Taxonomy" id="523847"/>
    <lineage>
        <taxon>Archaea</taxon>
        <taxon>Thermoproteota</taxon>
        <taxon>Thermoprotei</taxon>
        <taxon>Sulfolobales</taxon>
        <taxon>Sulfolobaceae</taxon>
        <taxon>Sulfuracidifex</taxon>
    </lineage>
</organism>
<dbReference type="GO" id="GO:0005524">
    <property type="term" value="F:ATP binding"/>
    <property type="evidence" value="ECO:0007669"/>
    <property type="project" value="UniProtKB-KW"/>
</dbReference>
<dbReference type="InterPro" id="IPR002504">
    <property type="entry name" value="NADK"/>
</dbReference>
<accession>A0A6A9QU72</accession>
<dbReference type="EMBL" id="WGGD01000005">
    <property type="protein sequence ID" value="MUN29363.1"/>
    <property type="molecule type" value="Genomic_DNA"/>
</dbReference>
<feature type="binding site" evidence="8">
    <location>
        <position position="50"/>
    </location>
    <ligand>
        <name>NAD(+)</name>
        <dbReference type="ChEBI" id="CHEBI:57540"/>
    </ligand>
</feature>
<dbReference type="HAMAP" id="MF_00361">
    <property type="entry name" value="NAD_kinase"/>
    <property type="match status" value="1"/>
</dbReference>
<comment type="caution">
    <text evidence="9">The sequence shown here is derived from an EMBL/GenBank/DDBJ whole genome shotgun (WGS) entry which is preliminary data.</text>
</comment>
<feature type="binding site" evidence="8">
    <location>
        <begin position="45"/>
        <end position="46"/>
    </location>
    <ligand>
        <name>NAD(+)</name>
        <dbReference type="ChEBI" id="CHEBI:57540"/>
    </ligand>
</feature>
<protein>
    <recommendedName>
        <fullName evidence="8">NAD kinase</fullName>
        <ecNumber evidence="8">2.7.1.23</ecNumber>
    </recommendedName>
    <alternativeName>
        <fullName evidence="8">ATP-dependent NAD kinase</fullName>
    </alternativeName>
</protein>
<dbReference type="Pfam" id="PF20143">
    <property type="entry name" value="NAD_kinase_C"/>
    <property type="match status" value="1"/>
</dbReference>
<dbReference type="Pfam" id="PF01513">
    <property type="entry name" value="NAD_kinase"/>
    <property type="match status" value="1"/>
</dbReference>
<evidence type="ECO:0000256" key="1">
    <source>
        <dbReference type="ARBA" id="ARBA00022490"/>
    </source>
</evidence>
<feature type="binding site" evidence="8">
    <location>
        <begin position="149"/>
        <end position="154"/>
    </location>
    <ligand>
        <name>NAD(+)</name>
        <dbReference type="ChEBI" id="CHEBI:57540"/>
    </ligand>
</feature>
<dbReference type="GO" id="GO:0019674">
    <property type="term" value="P:NAD+ metabolic process"/>
    <property type="evidence" value="ECO:0007669"/>
    <property type="project" value="InterPro"/>
</dbReference>
<keyword evidence="1 8" id="KW-0963">Cytoplasm</keyword>
<reference evidence="9 10" key="1">
    <citation type="submission" date="2019-10" db="EMBL/GenBank/DDBJ databases">
        <title>Sequencing and Assembly of Multiple Reported Metal-Biooxidizing Members of the Extremely Thermoacidophilic Archaeal Family Sulfolobaceae.</title>
        <authorList>
            <person name="Counts J.A."/>
            <person name="Kelly R.M."/>
        </authorList>
    </citation>
    <scope>NUCLEOTIDE SEQUENCE [LARGE SCALE GENOMIC DNA]</scope>
    <source>
        <strain evidence="9 10">DSM 6482</strain>
    </source>
</reference>
<dbReference type="GO" id="GO:0046872">
    <property type="term" value="F:metal ion binding"/>
    <property type="evidence" value="ECO:0007669"/>
    <property type="project" value="UniProtKB-UniRule"/>
</dbReference>
<dbReference type="Gene3D" id="3.40.50.10330">
    <property type="entry name" value="Probable inorganic polyphosphate/atp-NAD kinase, domain 1"/>
    <property type="match status" value="1"/>
</dbReference>
<evidence type="ECO:0000256" key="3">
    <source>
        <dbReference type="ARBA" id="ARBA00022741"/>
    </source>
</evidence>
<proteinExistence type="inferred from homology"/>
<gene>
    <name evidence="8" type="primary">nadK</name>
    <name evidence="9" type="ORF">GC250_07930</name>
</gene>
<comment type="cofactor">
    <cofactor evidence="8">
        <name>a divalent metal cation</name>
        <dbReference type="ChEBI" id="CHEBI:60240"/>
    </cofactor>
</comment>
<comment type="catalytic activity">
    <reaction evidence="8">
        <text>NAD(+) + ATP = ADP + NADP(+) + H(+)</text>
        <dbReference type="Rhea" id="RHEA:18629"/>
        <dbReference type="ChEBI" id="CHEBI:15378"/>
        <dbReference type="ChEBI" id="CHEBI:30616"/>
        <dbReference type="ChEBI" id="CHEBI:57540"/>
        <dbReference type="ChEBI" id="CHEBI:58349"/>
        <dbReference type="ChEBI" id="CHEBI:456216"/>
        <dbReference type="EC" id="2.7.1.23"/>
    </reaction>
</comment>
<evidence type="ECO:0000256" key="8">
    <source>
        <dbReference type="HAMAP-Rule" id="MF_00361"/>
    </source>
</evidence>
<dbReference type="PANTHER" id="PTHR20275">
    <property type="entry name" value="NAD KINASE"/>
    <property type="match status" value="1"/>
</dbReference>
<keyword evidence="10" id="KW-1185">Reference proteome</keyword>
<comment type="similarity">
    <text evidence="8">Belongs to the NAD kinase family.</text>
</comment>
<keyword evidence="3 8" id="KW-0547">Nucleotide-binding</keyword>